<feature type="region of interest" description="Disordered" evidence="1">
    <location>
        <begin position="421"/>
        <end position="459"/>
    </location>
</feature>
<reference evidence="2 3" key="1">
    <citation type="submission" date="2019-04" db="EMBL/GenBank/DDBJ databases">
        <title>High contiguity whole genome sequence and gene annotation resource for two Venturia nashicola isolates.</title>
        <authorList>
            <person name="Prokchorchik M."/>
            <person name="Won K."/>
            <person name="Lee Y."/>
            <person name="Choi E.D."/>
            <person name="Segonzac C."/>
            <person name="Sohn K.H."/>
        </authorList>
    </citation>
    <scope>NUCLEOTIDE SEQUENCE [LARGE SCALE GENOMIC DNA]</scope>
    <source>
        <strain evidence="2 3">PRI2</strain>
    </source>
</reference>
<keyword evidence="3" id="KW-1185">Reference proteome</keyword>
<accession>A0A4Z1NTN1</accession>
<feature type="compositionally biased region" description="Basic residues" evidence="1">
    <location>
        <begin position="235"/>
        <end position="245"/>
    </location>
</feature>
<dbReference type="OrthoDB" id="3929313at2759"/>
<feature type="compositionally biased region" description="Polar residues" evidence="1">
    <location>
        <begin position="449"/>
        <end position="459"/>
    </location>
</feature>
<feature type="compositionally biased region" description="Low complexity" evidence="1">
    <location>
        <begin position="437"/>
        <end position="448"/>
    </location>
</feature>
<dbReference type="Proteomes" id="UP000298493">
    <property type="component" value="Unassembled WGS sequence"/>
</dbReference>
<evidence type="ECO:0000256" key="1">
    <source>
        <dbReference type="SAM" id="MobiDB-lite"/>
    </source>
</evidence>
<name>A0A4Z1NTN1_9PEZI</name>
<feature type="region of interest" description="Disordered" evidence="1">
    <location>
        <begin position="215"/>
        <end position="319"/>
    </location>
</feature>
<proteinExistence type="predicted"/>
<gene>
    <name evidence="2" type="ORF">E6O75_ATG06365</name>
</gene>
<feature type="compositionally biased region" description="Low complexity" evidence="1">
    <location>
        <begin position="285"/>
        <end position="313"/>
    </location>
</feature>
<comment type="caution">
    <text evidence="2">The sequence shown here is derived from an EMBL/GenBank/DDBJ whole genome shotgun (WGS) entry which is preliminary data.</text>
</comment>
<protein>
    <submittedName>
        <fullName evidence="2">Uncharacterized protein</fullName>
    </submittedName>
</protein>
<evidence type="ECO:0000313" key="3">
    <source>
        <dbReference type="Proteomes" id="UP000298493"/>
    </source>
</evidence>
<sequence length="459" mass="50829">MDLFALSKLVTFGGEISRRLIAFSDRISEVPSSVLSTGYEIRSTCDVLNELHDVLKRQHVERISYMSANALEELQVAVGKCDEIIYEVARAVLVAHDRIPSVPVIDGLLVISIQERVKWPLFQMRLPALIPQLSSAKMDIVLHLLVQQIRCERNGQIPSGIFTAVSAQQREQAIAQLWDQQTQRHNENQFSNFGAHYGRGSQMFRNSRSLLDLTEGVMSPDGSELSEEEVEVPQKRGRSIFKRLANHLSRPASRKECSPSSTRSPYIRERPQLASRVALDRSLNRSHSSSARSTSDLSAGSAKSSSSSSSAPTSNPPAPQRLRLLAITNPYPLVQANRGTGNSSWQHGPTMSAKRGIELEWAAVKNKERGDEWEQGTGAEERRLGKQLLLNQLESKAAMQSHSILAPTVTVEMLVSRWTTVPRRDAGAGPMQAGPYRRSISSRESICRQGSSPNGDEES</sequence>
<dbReference type="EMBL" id="SNSC02000014">
    <property type="protein sequence ID" value="TID18289.1"/>
    <property type="molecule type" value="Genomic_DNA"/>
</dbReference>
<dbReference type="AlphaFoldDB" id="A0A4Z1NTN1"/>
<evidence type="ECO:0000313" key="2">
    <source>
        <dbReference type="EMBL" id="TID18289.1"/>
    </source>
</evidence>
<organism evidence="2 3">
    <name type="scientific">Venturia nashicola</name>
    <dbReference type="NCBI Taxonomy" id="86259"/>
    <lineage>
        <taxon>Eukaryota</taxon>
        <taxon>Fungi</taxon>
        <taxon>Dikarya</taxon>
        <taxon>Ascomycota</taxon>
        <taxon>Pezizomycotina</taxon>
        <taxon>Dothideomycetes</taxon>
        <taxon>Pleosporomycetidae</taxon>
        <taxon>Venturiales</taxon>
        <taxon>Venturiaceae</taxon>
        <taxon>Venturia</taxon>
    </lineage>
</organism>